<evidence type="ECO:0000256" key="3">
    <source>
        <dbReference type="ARBA" id="ARBA00011245"/>
    </source>
</evidence>
<comment type="subunit">
    <text evidence="3">Monomer.</text>
</comment>
<name>A0AAW1P4Z8_9CHLO</name>
<dbReference type="Gene3D" id="1.10.730.10">
    <property type="entry name" value="Isoleucyl-tRNA Synthetase, Domain 1"/>
    <property type="match status" value="1"/>
</dbReference>
<dbReference type="CDD" id="cd00671">
    <property type="entry name" value="ArgRS_core"/>
    <property type="match status" value="1"/>
</dbReference>
<organism evidence="17 18">
    <name type="scientific">[Myrmecia] bisecta</name>
    <dbReference type="NCBI Taxonomy" id="41462"/>
    <lineage>
        <taxon>Eukaryota</taxon>
        <taxon>Viridiplantae</taxon>
        <taxon>Chlorophyta</taxon>
        <taxon>core chlorophytes</taxon>
        <taxon>Trebouxiophyceae</taxon>
        <taxon>Trebouxiales</taxon>
        <taxon>Trebouxiaceae</taxon>
        <taxon>Myrmecia</taxon>
    </lineage>
</organism>
<accession>A0AAW1P4Z8</accession>
<feature type="domain" description="DALR anticodon binding" evidence="15">
    <location>
        <begin position="563"/>
        <end position="679"/>
    </location>
</feature>
<evidence type="ECO:0000259" key="16">
    <source>
        <dbReference type="SMART" id="SM01016"/>
    </source>
</evidence>
<protein>
    <recommendedName>
        <fullName evidence="4">arginine--tRNA ligase</fullName>
        <ecNumber evidence="4">6.1.1.19</ecNumber>
    </recommendedName>
    <alternativeName>
        <fullName evidence="11">Arginyl-tRNA synthetase</fullName>
    </alternativeName>
</protein>
<feature type="domain" description="Arginyl tRNA synthetase N-terminal" evidence="16">
    <location>
        <begin position="97"/>
        <end position="186"/>
    </location>
</feature>
<dbReference type="PRINTS" id="PR01038">
    <property type="entry name" value="TRNASYNTHARG"/>
</dbReference>
<sequence>MLADLLGNKQAACRRFLGSKQSVDLRTVQRVAYQGWQASKRCSRQIVAAPLHKPRRALSSKPAGRAVTASSTAGQTQQPPTGVARNTSTRTMTSIKQELSALFKAALQQAFPDANEVPLVEPTNQPKFGDYQCNNAMSLFGRMKGKEGAPKNPRAVAEAIVAALPSSDIITGKPTLAGPGFINVRISTEWMSEHVRTMLIKGPQTWAPTLPYSRVVIDFSSPNVAKEMHVGHLRSTIIGDTLARTLEFCGADVLRLNHVGDWGTQFGMLIQHIAETRPGGLGGDEITTEDVGDLQVLYKASKVRFDEDEAFKQRAREAVKALQGGDPQMLAAWSRICEASRREFQALYDRMGIRIQERGESFYNPLLKPLVDELMEKGVAEESEGAKVIHVEGFPNPLMIQKSDGGFGYATTDMAALRQRIHEEKADRIIYVTDAGQWPHFDLVFHAGRKAGIVSESGAPQLDHVGFGVVLGMDGKRIKTRSGGPSVRLVELLDEAKGRCAETIRERRKEAGEEVDEAEIEASSTAMGYGAVKYADLKNNRNTNYKFSFDEMLSLQGNTAVYLLYAHARIAAIIRKANRGDILELAKTAKLEPQHEKELALMMHICRFPEAVTQTVTELMPNRLTDYLYDLSDKFNSFYVECKVVGSEQEASRLLLCEATAVIMRQCFSLLGITPLYRI</sequence>
<dbReference type="FunFam" id="1.10.730.10:FF:000006">
    <property type="entry name" value="Arginyl-tRNA synthetase 2, mitochondrial"/>
    <property type="match status" value="1"/>
</dbReference>
<dbReference type="Gene3D" id="3.30.1360.70">
    <property type="entry name" value="Arginyl tRNA synthetase N-terminal domain"/>
    <property type="match status" value="1"/>
</dbReference>
<evidence type="ECO:0000256" key="7">
    <source>
        <dbReference type="ARBA" id="ARBA00022741"/>
    </source>
</evidence>
<evidence type="ECO:0000256" key="10">
    <source>
        <dbReference type="ARBA" id="ARBA00023146"/>
    </source>
</evidence>
<comment type="subcellular location">
    <subcellularLocation>
        <location evidence="1">Cytoplasm</location>
    </subcellularLocation>
</comment>
<evidence type="ECO:0000256" key="8">
    <source>
        <dbReference type="ARBA" id="ARBA00022840"/>
    </source>
</evidence>
<dbReference type="GO" id="GO:0009791">
    <property type="term" value="P:post-embryonic development"/>
    <property type="evidence" value="ECO:0007669"/>
    <property type="project" value="UniProtKB-ARBA"/>
</dbReference>
<dbReference type="PANTHER" id="PTHR11956:SF5">
    <property type="entry name" value="ARGININE--TRNA LIGASE, CYTOPLASMIC"/>
    <property type="match status" value="1"/>
</dbReference>
<dbReference type="AlphaFoldDB" id="A0AAW1P4Z8"/>
<evidence type="ECO:0000256" key="13">
    <source>
        <dbReference type="RuleBase" id="RU363038"/>
    </source>
</evidence>
<gene>
    <name evidence="17" type="ORF">WJX72_012162</name>
</gene>
<evidence type="ECO:0000259" key="15">
    <source>
        <dbReference type="SMART" id="SM00836"/>
    </source>
</evidence>
<dbReference type="InterPro" id="IPR005148">
    <property type="entry name" value="Arg-tRNA-synth_N"/>
</dbReference>
<dbReference type="NCBIfam" id="TIGR00456">
    <property type="entry name" value="argS"/>
    <property type="match status" value="1"/>
</dbReference>
<evidence type="ECO:0000313" key="17">
    <source>
        <dbReference type="EMBL" id="KAK9803686.1"/>
    </source>
</evidence>
<evidence type="ECO:0000256" key="14">
    <source>
        <dbReference type="SAM" id="MobiDB-lite"/>
    </source>
</evidence>
<dbReference type="Gene3D" id="3.40.50.620">
    <property type="entry name" value="HUPs"/>
    <property type="match status" value="1"/>
</dbReference>
<keyword evidence="10 13" id="KW-0030">Aminoacyl-tRNA synthetase</keyword>
<dbReference type="HAMAP" id="MF_00123">
    <property type="entry name" value="Arg_tRNA_synth"/>
    <property type="match status" value="1"/>
</dbReference>
<dbReference type="Pfam" id="PF00750">
    <property type="entry name" value="tRNA-synt_1d"/>
    <property type="match status" value="1"/>
</dbReference>
<comment type="caution">
    <text evidence="17">The sequence shown here is derived from an EMBL/GenBank/DDBJ whole genome shotgun (WGS) entry which is preliminary data.</text>
</comment>
<dbReference type="SUPFAM" id="SSF47323">
    <property type="entry name" value="Anticodon-binding domain of a subclass of class I aminoacyl-tRNA synthetases"/>
    <property type="match status" value="1"/>
</dbReference>
<evidence type="ECO:0000256" key="12">
    <source>
        <dbReference type="ARBA" id="ARBA00049339"/>
    </source>
</evidence>
<evidence type="ECO:0000256" key="2">
    <source>
        <dbReference type="ARBA" id="ARBA00005594"/>
    </source>
</evidence>
<dbReference type="GO" id="GO:0005524">
    <property type="term" value="F:ATP binding"/>
    <property type="evidence" value="ECO:0007669"/>
    <property type="project" value="UniProtKB-KW"/>
</dbReference>
<proteinExistence type="inferred from homology"/>
<dbReference type="InterPro" id="IPR001412">
    <property type="entry name" value="aa-tRNA-synth_I_CS"/>
</dbReference>
<dbReference type="GO" id="GO:0005737">
    <property type="term" value="C:cytoplasm"/>
    <property type="evidence" value="ECO:0007669"/>
    <property type="project" value="UniProtKB-SubCell"/>
</dbReference>
<evidence type="ECO:0000256" key="4">
    <source>
        <dbReference type="ARBA" id="ARBA00012837"/>
    </source>
</evidence>
<dbReference type="Pfam" id="PF03485">
    <property type="entry name" value="Arg_tRNA_synt_N"/>
    <property type="match status" value="1"/>
</dbReference>
<evidence type="ECO:0000256" key="5">
    <source>
        <dbReference type="ARBA" id="ARBA00022490"/>
    </source>
</evidence>
<keyword evidence="6 13" id="KW-0436">Ligase</keyword>
<comment type="catalytic activity">
    <reaction evidence="12">
        <text>tRNA(Arg) + L-arginine + ATP = L-arginyl-tRNA(Arg) + AMP + diphosphate</text>
        <dbReference type="Rhea" id="RHEA:20301"/>
        <dbReference type="Rhea" id="RHEA-COMP:9658"/>
        <dbReference type="Rhea" id="RHEA-COMP:9673"/>
        <dbReference type="ChEBI" id="CHEBI:30616"/>
        <dbReference type="ChEBI" id="CHEBI:32682"/>
        <dbReference type="ChEBI" id="CHEBI:33019"/>
        <dbReference type="ChEBI" id="CHEBI:78442"/>
        <dbReference type="ChEBI" id="CHEBI:78513"/>
        <dbReference type="ChEBI" id="CHEBI:456215"/>
        <dbReference type="EC" id="6.1.1.19"/>
    </reaction>
</comment>
<reference evidence="17 18" key="1">
    <citation type="journal article" date="2024" name="Nat. Commun.">
        <title>Phylogenomics reveals the evolutionary origins of lichenization in chlorophyte algae.</title>
        <authorList>
            <person name="Puginier C."/>
            <person name="Libourel C."/>
            <person name="Otte J."/>
            <person name="Skaloud P."/>
            <person name="Haon M."/>
            <person name="Grisel S."/>
            <person name="Petersen M."/>
            <person name="Berrin J.G."/>
            <person name="Delaux P.M."/>
            <person name="Dal Grande F."/>
            <person name="Keller J."/>
        </authorList>
    </citation>
    <scope>NUCLEOTIDE SEQUENCE [LARGE SCALE GENOMIC DNA]</scope>
    <source>
        <strain evidence="17 18">SAG 2043</strain>
    </source>
</reference>
<evidence type="ECO:0000313" key="18">
    <source>
        <dbReference type="Proteomes" id="UP001489004"/>
    </source>
</evidence>
<dbReference type="SMART" id="SM00836">
    <property type="entry name" value="DALR_1"/>
    <property type="match status" value="1"/>
</dbReference>
<evidence type="ECO:0000256" key="11">
    <source>
        <dbReference type="ARBA" id="ARBA00033033"/>
    </source>
</evidence>
<dbReference type="InterPro" id="IPR035684">
    <property type="entry name" value="ArgRS_core"/>
</dbReference>
<dbReference type="InterPro" id="IPR009080">
    <property type="entry name" value="tRNAsynth_Ia_anticodon-bd"/>
</dbReference>
<keyword evidence="5" id="KW-0963">Cytoplasm</keyword>
<comment type="similarity">
    <text evidence="2 13">Belongs to the class-I aminoacyl-tRNA synthetase family.</text>
</comment>
<dbReference type="FunFam" id="3.30.1360.70:FF:000002">
    <property type="entry name" value="arginine--tRNA ligase, cytoplasmic"/>
    <property type="match status" value="1"/>
</dbReference>
<dbReference type="GO" id="GO:0006420">
    <property type="term" value="P:arginyl-tRNA aminoacylation"/>
    <property type="evidence" value="ECO:0007669"/>
    <property type="project" value="InterPro"/>
</dbReference>
<dbReference type="InterPro" id="IPR008909">
    <property type="entry name" value="DALR_anticod-bd"/>
</dbReference>
<dbReference type="InterPro" id="IPR001278">
    <property type="entry name" value="Arg-tRNA-ligase"/>
</dbReference>
<keyword evidence="18" id="KW-1185">Reference proteome</keyword>
<dbReference type="GO" id="GO:0004814">
    <property type="term" value="F:arginine-tRNA ligase activity"/>
    <property type="evidence" value="ECO:0007669"/>
    <property type="project" value="UniProtKB-EC"/>
</dbReference>
<evidence type="ECO:0000256" key="6">
    <source>
        <dbReference type="ARBA" id="ARBA00022598"/>
    </source>
</evidence>
<dbReference type="EC" id="6.1.1.19" evidence="4"/>
<dbReference type="PROSITE" id="PS00178">
    <property type="entry name" value="AA_TRNA_LIGASE_I"/>
    <property type="match status" value="1"/>
</dbReference>
<keyword evidence="8 13" id="KW-0067">ATP-binding</keyword>
<evidence type="ECO:0000256" key="1">
    <source>
        <dbReference type="ARBA" id="ARBA00004496"/>
    </source>
</evidence>
<dbReference type="InterPro" id="IPR014729">
    <property type="entry name" value="Rossmann-like_a/b/a_fold"/>
</dbReference>
<evidence type="ECO:0000256" key="9">
    <source>
        <dbReference type="ARBA" id="ARBA00022917"/>
    </source>
</evidence>
<dbReference type="GO" id="GO:0048608">
    <property type="term" value="P:reproductive structure development"/>
    <property type="evidence" value="ECO:0007669"/>
    <property type="project" value="UniProtKB-ARBA"/>
</dbReference>
<feature type="compositionally biased region" description="Polar residues" evidence="14">
    <location>
        <begin position="68"/>
        <end position="91"/>
    </location>
</feature>
<dbReference type="SUPFAM" id="SSF55190">
    <property type="entry name" value="Arginyl-tRNA synthetase (ArgRS), N-terminal 'additional' domain"/>
    <property type="match status" value="1"/>
</dbReference>
<dbReference type="SUPFAM" id="SSF52374">
    <property type="entry name" value="Nucleotidylyl transferase"/>
    <property type="match status" value="1"/>
</dbReference>
<dbReference type="Pfam" id="PF05746">
    <property type="entry name" value="DALR_1"/>
    <property type="match status" value="1"/>
</dbReference>
<dbReference type="Proteomes" id="UP001489004">
    <property type="component" value="Unassembled WGS sequence"/>
</dbReference>
<dbReference type="SMART" id="SM01016">
    <property type="entry name" value="Arg_tRNA_synt_N"/>
    <property type="match status" value="1"/>
</dbReference>
<dbReference type="InterPro" id="IPR036695">
    <property type="entry name" value="Arg-tRNA-synth_N_sf"/>
</dbReference>
<feature type="region of interest" description="Disordered" evidence="14">
    <location>
        <begin position="52"/>
        <end position="91"/>
    </location>
</feature>
<dbReference type="EMBL" id="JALJOR010000020">
    <property type="protein sequence ID" value="KAK9803686.1"/>
    <property type="molecule type" value="Genomic_DNA"/>
</dbReference>
<keyword evidence="7 13" id="KW-0547">Nucleotide-binding</keyword>
<dbReference type="PANTHER" id="PTHR11956">
    <property type="entry name" value="ARGINYL-TRNA SYNTHETASE"/>
    <property type="match status" value="1"/>
</dbReference>
<keyword evidence="9 13" id="KW-0648">Protein biosynthesis</keyword>
<dbReference type="FunFam" id="3.40.50.620:FF:000116">
    <property type="entry name" value="Arginine--tRNA ligase"/>
    <property type="match status" value="1"/>
</dbReference>